<evidence type="ECO:0000313" key="3">
    <source>
        <dbReference type="Proteomes" id="UP000220078"/>
    </source>
</evidence>
<keyword evidence="1" id="KW-0175">Coiled coil</keyword>
<evidence type="ECO:0000313" key="2">
    <source>
        <dbReference type="EMBL" id="PEN83193.1"/>
    </source>
</evidence>
<organism evidence="2 3">
    <name type="scientific">Bacillus toyonensis</name>
    <dbReference type="NCBI Taxonomy" id="155322"/>
    <lineage>
        <taxon>Bacteria</taxon>
        <taxon>Bacillati</taxon>
        <taxon>Bacillota</taxon>
        <taxon>Bacilli</taxon>
        <taxon>Bacillales</taxon>
        <taxon>Bacillaceae</taxon>
        <taxon>Bacillus</taxon>
        <taxon>Bacillus cereus group</taxon>
    </lineage>
</organism>
<proteinExistence type="predicted"/>
<evidence type="ECO:0008006" key="4">
    <source>
        <dbReference type="Google" id="ProtNLM"/>
    </source>
</evidence>
<evidence type="ECO:0000256" key="1">
    <source>
        <dbReference type="SAM" id="Coils"/>
    </source>
</evidence>
<protein>
    <recommendedName>
        <fullName evidence="4">Antirepressor protein C-terminal domain-containing protein</fullName>
    </recommendedName>
</protein>
<comment type="caution">
    <text evidence="2">The sequence shown here is derived from an EMBL/GenBank/DDBJ whole genome shotgun (WGS) entry which is preliminary data.</text>
</comment>
<dbReference type="GO" id="GO:0003677">
    <property type="term" value="F:DNA binding"/>
    <property type="evidence" value="ECO:0007669"/>
    <property type="project" value="InterPro"/>
</dbReference>
<gene>
    <name evidence="2" type="ORF">CN551_28925</name>
</gene>
<reference evidence="2 3" key="1">
    <citation type="submission" date="2017-09" db="EMBL/GenBank/DDBJ databases">
        <title>Large-scale bioinformatics analysis of Bacillus genomes uncovers conserved roles of natural products in bacterial physiology.</title>
        <authorList>
            <consortium name="Agbiome Team Llc"/>
            <person name="Bleich R.M."/>
            <person name="Kirk G.J."/>
            <person name="Santa Maria K.C."/>
            <person name="Allen S.E."/>
            <person name="Farag S."/>
            <person name="Shank E.A."/>
            <person name="Bowers A."/>
        </authorList>
    </citation>
    <scope>NUCLEOTIDE SEQUENCE [LARGE SCALE GENOMIC DNA]</scope>
    <source>
        <strain evidence="2 3">AFS027629</strain>
    </source>
</reference>
<dbReference type="EMBL" id="NUAP01000064">
    <property type="protein sequence ID" value="PEN83193.1"/>
    <property type="molecule type" value="Genomic_DNA"/>
</dbReference>
<name>A0AB36SVW8_9BACI</name>
<sequence>MKTNTSVNENIIYEKELREEIGKHRDRAFDVINKAGGLMLLDNESLAPINDVARFYNVTRETIQMLIINNKGEFQKTGTKVVTSRAILSLASKNNLLANVEHKRGYKLITVGEYSTKISNGQNTLLTKDSIIRVGMLLRDSGVAREFRDQATEILKRADVNTIVEVKDEQLRQKAELYDKMTEGIPKLAQESLLTTIKHYQDTIKELERKAARELQEERQKTQDMKVAKRSVEKRMKQFEQLATENGETLENVVKDLEKARRKSDLFDTYIDSGLNMTLQEFCKRHLDDLRTKSFIEWLQADGILYNNRNVNAVYRTKKGFESWLINVPVKQYNDKMRMTLMITPRGLVKLAQKYIGDDRLYGSLSEFGN</sequence>
<dbReference type="AlphaFoldDB" id="A0AB36SVW8"/>
<feature type="coiled-coil region" evidence="1">
    <location>
        <begin position="190"/>
        <end position="225"/>
    </location>
</feature>
<accession>A0AB36SVW8</accession>
<dbReference type="Proteomes" id="UP000220078">
    <property type="component" value="Unassembled WGS sequence"/>
</dbReference>